<dbReference type="InterPro" id="IPR007372">
    <property type="entry name" value="Lipid/polyisoprenoid-bd_YceI"/>
</dbReference>
<feature type="chain" id="PRO_5044601474" evidence="1">
    <location>
        <begin position="19"/>
        <end position="186"/>
    </location>
</feature>
<evidence type="ECO:0000259" key="2">
    <source>
        <dbReference type="SMART" id="SM00867"/>
    </source>
</evidence>
<evidence type="ECO:0000313" key="4">
    <source>
        <dbReference type="EMBL" id="QBH99420.1"/>
    </source>
</evidence>
<dbReference type="Proteomes" id="UP000292307">
    <property type="component" value="Chromosome"/>
</dbReference>
<dbReference type="EMBL" id="BMWV01000006">
    <property type="protein sequence ID" value="GGY44709.1"/>
    <property type="molecule type" value="Genomic_DNA"/>
</dbReference>
<gene>
    <name evidence="4" type="ORF">EYF70_00155</name>
    <name evidence="3" type="ORF">GCM10007387_28310</name>
</gene>
<dbReference type="Gene3D" id="2.40.128.110">
    <property type="entry name" value="Lipid/polyisoprenoid-binding, YceI-like"/>
    <property type="match status" value="1"/>
</dbReference>
<dbReference type="InterPro" id="IPR036761">
    <property type="entry name" value="TTHA0802/YceI-like_sf"/>
</dbReference>
<dbReference type="AlphaFoldDB" id="A0A411WRM8"/>
<evidence type="ECO:0000313" key="5">
    <source>
        <dbReference type="Proteomes" id="UP000292307"/>
    </source>
</evidence>
<dbReference type="Proteomes" id="UP000628442">
    <property type="component" value="Unassembled WGS sequence"/>
</dbReference>
<reference evidence="3" key="3">
    <citation type="submission" date="2022-12" db="EMBL/GenBank/DDBJ databases">
        <authorList>
            <person name="Sun Q."/>
            <person name="Kim S."/>
        </authorList>
    </citation>
    <scope>NUCLEOTIDE SEQUENCE</scope>
    <source>
        <strain evidence="3">KCTC 12343</strain>
    </source>
</reference>
<dbReference type="Pfam" id="PF04264">
    <property type="entry name" value="YceI"/>
    <property type="match status" value="1"/>
</dbReference>
<sequence length="186" mass="20285">MKSTLFAALLAMASLANAATYNIDPSHTYPSFEADHKGLSLWRGKFNNTKGTITMDRAAKTGSLDITIDTTSIDFGHDKMNSHAKSPDIFNVEKFPTATYKGKSFKFNGDQLVGVDGELTLNGVTKPVELKVDRFKCVQDARLKREVCGANATAEFKRTDFGINFGTPNFAPEVKLAIQVEAIAAE</sequence>
<feature type="domain" description="Lipid/polyisoprenoid-binding YceI-like" evidence="2">
    <location>
        <begin position="20"/>
        <end position="183"/>
    </location>
</feature>
<keyword evidence="5" id="KW-1185">Reference proteome</keyword>
<keyword evidence="1" id="KW-0732">Signal</keyword>
<evidence type="ECO:0000313" key="3">
    <source>
        <dbReference type="EMBL" id="GGY44709.1"/>
    </source>
</evidence>
<evidence type="ECO:0000256" key="1">
    <source>
        <dbReference type="SAM" id="SignalP"/>
    </source>
</evidence>
<dbReference type="SUPFAM" id="SSF101874">
    <property type="entry name" value="YceI-like"/>
    <property type="match status" value="1"/>
</dbReference>
<dbReference type="PANTHER" id="PTHR34406">
    <property type="entry name" value="PROTEIN YCEI"/>
    <property type="match status" value="1"/>
</dbReference>
<dbReference type="SMART" id="SM00867">
    <property type="entry name" value="YceI"/>
    <property type="match status" value="1"/>
</dbReference>
<evidence type="ECO:0000313" key="6">
    <source>
        <dbReference type="Proteomes" id="UP000628442"/>
    </source>
</evidence>
<protein>
    <submittedName>
        <fullName evidence="3">Polyisoprenoid-binding protein</fullName>
    </submittedName>
</protein>
<name>A0A411WRM8_9BURK</name>
<organism evidence="3 6">
    <name type="scientific">Pseudoduganella albidiflava</name>
    <dbReference type="NCBI Taxonomy" id="321983"/>
    <lineage>
        <taxon>Bacteria</taxon>
        <taxon>Pseudomonadati</taxon>
        <taxon>Pseudomonadota</taxon>
        <taxon>Betaproteobacteria</taxon>
        <taxon>Burkholderiales</taxon>
        <taxon>Oxalobacteraceae</taxon>
        <taxon>Telluria group</taxon>
        <taxon>Pseudoduganella</taxon>
    </lineage>
</organism>
<dbReference type="OrthoDB" id="9811006at2"/>
<dbReference type="RefSeq" id="WP_131143576.1">
    <property type="nucleotide sequence ID" value="NZ_BMWV01000006.1"/>
</dbReference>
<reference evidence="3" key="1">
    <citation type="journal article" date="2014" name="Int. J. Syst. Evol. Microbiol.">
        <title>Complete genome sequence of Corynebacterium casei LMG S-19264T (=DSM 44701T), isolated from a smear-ripened cheese.</title>
        <authorList>
            <consortium name="US DOE Joint Genome Institute (JGI-PGF)"/>
            <person name="Walter F."/>
            <person name="Albersmeier A."/>
            <person name="Kalinowski J."/>
            <person name="Ruckert C."/>
        </authorList>
    </citation>
    <scope>NUCLEOTIDE SEQUENCE</scope>
    <source>
        <strain evidence="3">KCTC 12343</strain>
    </source>
</reference>
<dbReference type="PANTHER" id="PTHR34406:SF2">
    <property type="entry name" value="PERIPLASMIC PROTEIN"/>
    <property type="match status" value="1"/>
</dbReference>
<dbReference type="EMBL" id="CP036401">
    <property type="protein sequence ID" value="QBH99420.1"/>
    <property type="molecule type" value="Genomic_DNA"/>
</dbReference>
<proteinExistence type="predicted"/>
<reference evidence="4 5" key="2">
    <citation type="submission" date="2019-02" db="EMBL/GenBank/DDBJ databases">
        <title>Draft Genome Sequences of Six Type Strains of the Genus Massilia.</title>
        <authorList>
            <person name="Miess H."/>
            <person name="Frediansyhah A."/>
            <person name="Gross H."/>
        </authorList>
    </citation>
    <scope>NUCLEOTIDE SEQUENCE [LARGE SCALE GENOMIC DNA]</scope>
    <source>
        <strain evidence="4 5">DSM 17472</strain>
    </source>
</reference>
<feature type="signal peptide" evidence="1">
    <location>
        <begin position="1"/>
        <end position="18"/>
    </location>
</feature>
<accession>A0A411WRM8</accession>